<comment type="caution">
    <text evidence="2">The sequence shown here is derived from an EMBL/GenBank/DDBJ whole genome shotgun (WGS) entry which is preliminary data.</text>
</comment>
<keyword evidence="1" id="KW-0812">Transmembrane</keyword>
<dbReference type="AlphaFoldDB" id="A0A917AW24"/>
<dbReference type="EMBL" id="BMFK01000002">
    <property type="protein sequence ID" value="GGE76927.1"/>
    <property type="molecule type" value="Genomic_DNA"/>
</dbReference>
<accession>A0A917AW24</accession>
<dbReference type="PANTHER" id="PTHR35335:SF1">
    <property type="entry name" value="UPF0716 PROTEIN FXSA"/>
    <property type="match status" value="1"/>
</dbReference>
<keyword evidence="1" id="KW-0472">Membrane</keyword>
<evidence type="ECO:0000256" key="1">
    <source>
        <dbReference type="SAM" id="Phobius"/>
    </source>
</evidence>
<evidence type="ECO:0000313" key="3">
    <source>
        <dbReference type="Proteomes" id="UP000605259"/>
    </source>
</evidence>
<dbReference type="NCBIfam" id="NF008528">
    <property type="entry name" value="PRK11463.1-2"/>
    <property type="match status" value="1"/>
</dbReference>
<dbReference type="InterPro" id="IPR007313">
    <property type="entry name" value="FxsA"/>
</dbReference>
<reference evidence="2" key="2">
    <citation type="submission" date="2020-09" db="EMBL/GenBank/DDBJ databases">
        <authorList>
            <person name="Sun Q."/>
            <person name="Zhou Y."/>
        </authorList>
    </citation>
    <scope>NUCLEOTIDE SEQUENCE</scope>
    <source>
        <strain evidence="2">CGMCC 1.12698</strain>
    </source>
</reference>
<dbReference type="GO" id="GO:0016020">
    <property type="term" value="C:membrane"/>
    <property type="evidence" value="ECO:0007669"/>
    <property type="project" value="InterPro"/>
</dbReference>
<protein>
    <submittedName>
        <fullName evidence="2">Membrane protein FxsA</fullName>
    </submittedName>
</protein>
<feature type="transmembrane region" description="Helical" evidence="1">
    <location>
        <begin position="29"/>
        <end position="47"/>
    </location>
</feature>
<keyword evidence="3" id="KW-1185">Reference proteome</keyword>
<dbReference type="RefSeq" id="WP_188389120.1">
    <property type="nucleotide sequence ID" value="NZ_BMFK01000002.1"/>
</dbReference>
<keyword evidence="1" id="KW-1133">Transmembrane helix</keyword>
<feature type="transmembrane region" description="Helical" evidence="1">
    <location>
        <begin position="5"/>
        <end position="23"/>
    </location>
</feature>
<sequence>MKKYVFIGLSGIAIVEFMVFILVGQYIGVLPIIFISVCTSIIGILLLKKQGIKIMNDIKLQLSRGQVPTDAVLDGICVIIGGILLLIPGYVTDVIGLVCLLPLTRGKVRDTIKGYIQHRVLSSYRR</sequence>
<dbReference type="Pfam" id="PF04186">
    <property type="entry name" value="FxsA"/>
    <property type="match status" value="1"/>
</dbReference>
<feature type="transmembrane region" description="Helical" evidence="1">
    <location>
        <begin position="67"/>
        <end position="91"/>
    </location>
</feature>
<name>A0A917AW24_9BACI</name>
<dbReference type="PANTHER" id="PTHR35335">
    <property type="entry name" value="UPF0716 PROTEIN FXSA"/>
    <property type="match status" value="1"/>
</dbReference>
<dbReference type="Proteomes" id="UP000605259">
    <property type="component" value="Unassembled WGS sequence"/>
</dbReference>
<evidence type="ECO:0000313" key="2">
    <source>
        <dbReference type="EMBL" id="GGE76927.1"/>
    </source>
</evidence>
<gene>
    <name evidence="2" type="primary">fxsA</name>
    <name evidence="2" type="ORF">GCM10007140_28240</name>
</gene>
<reference evidence="2" key="1">
    <citation type="journal article" date="2014" name="Int. J. Syst. Evol. Microbiol.">
        <title>Complete genome sequence of Corynebacterium casei LMG S-19264T (=DSM 44701T), isolated from a smear-ripened cheese.</title>
        <authorList>
            <consortium name="US DOE Joint Genome Institute (JGI-PGF)"/>
            <person name="Walter F."/>
            <person name="Albersmeier A."/>
            <person name="Kalinowski J."/>
            <person name="Ruckert C."/>
        </authorList>
    </citation>
    <scope>NUCLEOTIDE SEQUENCE</scope>
    <source>
        <strain evidence="2">CGMCC 1.12698</strain>
    </source>
</reference>
<organism evidence="2 3">
    <name type="scientific">Priestia taiwanensis</name>
    <dbReference type="NCBI Taxonomy" id="1347902"/>
    <lineage>
        <taxon>Bacteria</taxon>
        <taxon>Bacillati</taxon>
        <taxon>Bacillota</taxon>
        <taxon>Bacilli</taxon>
        <taxon>Bacillales</taxon>
        <taxon>Bacillaceae</taxon>
        <taxon>Priestia</taxon>
    </lineage>
</organism>
<proteinExistence type="predicted"/>